<dbReference type="EMBL" id="GECZ01022754">
    <property type="protein sequence ID" value="JAS47015.1"/>
    <property type="molecule type" value="Transcribed_RNA"/>
</dbReference>
<accession>A0A1B6FA21</accession>
<evidence type="ECO:0000313" key="2">
    <source>
        <dbReference type="EMBL" id="JAS63967.1"/>
    </source>
</evidence>
<protein>
    <submittedName>
        <fullName evidence="1">Uncharacterized protein</fullName>
    </submittedName>
</protein>
<evidence type="ECO:0000313" key="1">
    <source>
        <dbReference type="EMBL" id="JAS47015.1"/>
    </source>
</evidence>
<dbReference type="EMBL" id="GECZ01005802">
    <property type="protein sequence ID" value="JAS63967.1"/>
    <property type="molecule type" value="Transcribed_RNA"/>
</dbReference>
<proteinExistence type="predicted"/>
<organism evidence="1">
    <name type="scientific">Cuerna arida</name>
    <dbReference type="NCBI Taxonomy" id="1464854"/>
    <lineage>
        <taxon>Eukaryota</taxon>
        <taxon>Metazoa</taxon>
        <taxon>Ecdysozoa</taxon>
        <taxon>Arthropoda</taxon>
        <taxon>Hexapoda</taxon>
        <taxon>Insecta</taxon>
        <taxon>Pterygota</taxon>
        <taxon>Neoptera</taxon>
        <taxon>Paraneoptera</taxon>
        <taxon>Hemiptera</taxon>
        <taxon>Auchenorrhyncha</taxon>
        <taxon>Membracoidea</taxon>
        <taxon>Cicadellidae</taxon>
        <taxon>Cicadellinae</taxon>
        <taxon>Proconiini</taxon>
        <taxon>Cuerna</taxon>
    </lineage>
</organism>
<sequence length="155" mass="18164">HINITSKFKMSCCQSSSKSAKKTCSDKLQWKRCREERILSDRRAREHGKKCCGSKPEVFEDLVKREVRKVPWQKSLTHLEDPRLTTFLKRVRGGTAGLLAAAFLGGELYHWRLRVKERDRPRELVLQPVAWTVSGIPYERYEEAINVDVWSKYEE</sequence>
<gene>
    <name evidence="2" type="ORF">g.16932</name>
    <name evidence="1" type="ORF">g.16933</name>
</gene>
<reference evidence="1" key="1">
    <citation type="submission" date="2015-11" db="EMBL/GenBank/DDBJ databases">
        <title>De novo transcriptome assembly of four potential Pierce s Disease insect vectors from Arizona vineyards.</title>
        <authorList>
            <person name="Tassone E.E."/>
        </authorList>
    </citation>
    <scope>NUCLEOTIDE SEQUENCE</scope>
</reference>
<dbReference type="AlphaFoldDB" id="A0A1B6FA21"/>
<name>A0A1B6FA21_9HEMI</name>
<feature type="non-terminal residue" evidence="1">
    <location>
        <position position="1"/>
    </location>
</feature>